<protein>
    <submittedName>
        <fullName evidence="1">Uncharacterized protein</fullName>
    </submittedName>
</protein>
<organism evidence="1 2">
    <name type="scientific">Vibrio pomeroyi</name>
    <dbReference type="NCBI Taxonomy" id="198832"/>
    <lineage>
        <taxon>Bacteria</taxon>
        <taxon>Pseudomonadati</taxon>
        <taxon>Pseudomonadota</taxon>
        <taxon>Gammaproteobacteria</taxon>
        <taxon>Vibrionales</taxon>
        <taxon>Vibrionaceae</taxon>
        <taxon>Vibrio</taxon>
    </lineage>
</organism>
<dbReference type="RefSeq" id="WP_269336614.1">
    <property type="nucleotide sequence ID" value="NZ_JBFSSG010000001.1"/>
</dbReference>
<gene>
    <name evidence="1" type="ORF">AB6D66_01800</name>
</gene>
<reference evidence="1 2" key="1">
    <citation type="journal article" date="2024" name="ISME J.">
        <title>Tailless and filamentous prophages are predominant in marine Vibrio.</title>
        <authorList>
            <person name="Steensen K."/>
            <person name="Seneca J."/>
            <person name="Bartlau N."/>
            <person name="Yu X.A."/>
            <person name="Hussain F.A."/>
            <person name="Polz M.F."/>
        </authorList>
    </citation>
    <scope>NUCLEOTIDE SEQUENCE [LARGE SCALE GENOMIC DNA]</scope>
    <source>
        <strain evidence="1 2">10N.239.312.F12</strain>
    </source>
</reference>
<proteinExistence type="predicted"/>
<dbReference type="Proteomes" id="UP001570071">
    <property type="component" value="Unassembled WGS sequence"/>
</dbReference>
<evidence type="ECO:0000313" key="1">
    <source>
        <dbReference type="EMBL" id="MEZ8719783.1"/>
    </source>
</evidence>
<comment type="caution">
    <text evidence="1">The sequence shown here is derived from an EMBL/GenBank/DDBJ whole genome shotgun (WGS) entry which is preliminary data.</text>
</comment>
<evidence type="ECO:0000313" key="2">
    <source>
        <dbReference type="Proteomes" id="UP001570071"/>
    </source>
</evidence>
<dbReference type="EMBL" id="JBFSSG010000001">
    <property type="protein sequence ID" value="MEZ8719783.1"/>
    <property type="molecule type" value="Genomic_DNA"/>
</dbReference>
<name>A0ABV4MRL9_9VIBR</name>
<keyword evidence="2" id="KW-1185">Reference proteome</keyword>
<accession>A0ABV4MRL9</accession>
<sequence>MDISVTNDSGTMYKVAKYSNDEGAIKLFAYNSEGKGSDKYARFFLITPDGVFIQDDDFGTYPTTLREAFEDISSDPKFSYNFFKPSIVALCSTLDEFDMSTLD</sequence>